<reference evidence="1" key="1">
    <citation type="submission" date="2019-08" db="EMBL/GenBank/DDBJ databases">
        <authorList>
            <person name="Kucharzyk K."/>
            <person name="Murdoch R.W."/>
            <person name="Higgins S."/>
            <person name="Loffler F."/>
        </authorList>
    </citation>
    <scope>NUCLEOTIDE SEQUENCE</scope>
</reference>
<accession>A0A645DYG5</accession>
<organism evidence="1">
    <name type="scientific">bioreactor metagenome</name>
    <dbReference type="NCBI Taxonomy" id="1076179"/>
    <lineage>
        <taxon>unclassified sequences</taxon>
        <taxon>metagenomes</taxon>
        <taxon>ecological metagenomes</taxon>
    </lineage>
</organism>
<evidence type="ECO:0000313" key="1">
    <source>
        <dbReference type="EMBL" id="MPM93633.1"/>
    </source>
</evidence>
<sequence>MRDVGIDPYAGLDALVVQPLDHPLGIGESLPVPIVIAPFIGLHPEAVKVEDMQGDAVIGHAVHKRHHR</sequence>
<proteinExistence type="predicted"/>
<dbReference type="EMBL" id="VSSQ01040401">
    <property type="protein sequence ID" value="MPM93633.1"/>
    <property type="molecule type" value="Genomic_DNA"/>
</dbReference>
<protein>
    <submittedName>
        <fullName evidence="1">Uncharacterized protein</fullName>
    </submittedName>
</protein>
<comment type="caution">
    <text evidence="1">The sequence shown here is derived from an EMBL/GenBank/DDBJ whole genome shotgun (WGS) entry which is preliminary data.</text>
</comment>
<dbReference type="AlphaFoldDB" id="A0A645DYG5"/>
<name>A0A645DYG5_9ZZZZ</name>
<gene>
    <name evidence="1" type="ORF">SDC9_140773</name>
</gene>